<dbReference type="EC" id="2.7.2.3" evidence="5 12"/>
<comment type="subcellular location">
    <subcellularLocation>
        <location evidence="12">Cytoplasm</location>
    </subcellularLocation>
</comment>
<evidence type="ECO:0000256" key="1">
    <source>
        <dbReference type="ARBA" id="ARBA00000642"/>
    </source>
</evidence>
<feature type="binding site" evidence="12">
    <location>
        <position position="151"/>
    </location>
    <ligand>
        <name>substrate</name>
    </ligand>
</feature>
<feature type="binding site" evidence="13">
    <location>
        <position position="36"/>
    </location>
    <ligand>
        <name>(2R)-3-phosphoglycerate</name>
        <dbReference type="ChEBI" id="CHEBI:58272"/>
    </ligand>
</feature>
<protein>
    <recommendedName>
        <fullName evidence="6 12">Phosphoglycerate kinase</fullName>
        <ecNumber evidence="5 12">2.7.2.3</ecNumber>
    </recommendedName>
</protein>
<dbReference type="UniPathway" id="UPA00109">
    <property type="reaction ID" value="UER00185"/>
</dbReference>
<keyword evidence="12" id="KW-0963">Cytoplasm</keyword>
<dbReference type="GO" id="GO:0043531">
    <property type="term" value="F:ADP binding"/>
    <property type="evidence" value="ECO:0007669"/>
    <property type="project" value="TreeGrafter"/>
</dbReference>
<dbReference type="InterPro" id="IPR036043">
    <property type="entry name" value="Phosphoglycerate_kinase_sf"/>
</dbReference>
<sequence length="392" mass="41848">MKKTIKDVSLDGKKVFVRADFNVPLDDKQQITDDTRIVKTLPTIQYLLDHNSAVILASHLGRPKGEAKPEFSLRPVAARLSELLGRTVQMAPDCVGPETEKMAKSLKPGEVLLLENLRYHKEEEKNDPAFSKALAQLADVGINDAFGCSHRAHASVAGITEFLPMAAGLLLEKEIRFIGGAVEHPEHPFAAIIGGAKVSDKIEVISSLLPKVDLMIIGGGMANTFLAAQGYGIGKSLVEADKIELASTLMEEAKKQNTELLLPVDVVVAAEFAAQALYKEVDVADVPADWMILDIGTKSRELFAHKLEPMKLIVWNGPMGVFEMEHFAKGTEAVAQAVADSKAVSVVGGGDSVAAVNKAGLADKITHISTGGGASLEYLEGKILPGIASLSE</sequence>
<evidence type="ECO:0000256" key="5">
    <source>
        <dbReference type="ARBA" id="ARBA00013061"/>
    </source>
</evidence>
<feature type="binding site" evidence="13">
    <location>
        <position position="151"/>
    </location>
    <ligand>
        <name>(2R)-3-phosphoglycerate</name>
        <dbReference type="ChEBI" id="CHEBI:58272"/>
    </ligand>
</feature>
<feature type="binding site" evidence="12 14">
    <location>
        <begin position="349"/>
        <end position="352"/>
    </location>
    <ligand>
        <name>ATP</name>
        <dbReference type="ChEBI" id="CHEBI:30616"/>
    </ligand>
</feature>
<evidence type="ECO:0000256" key="11">
    <source>
        <dbReference type="ARBA" id="ARBA00023152"/>
    </source>
</evidence>
<comment type="caution">
    <text evidence="16">The sequence shown here is derived from an EMBL/GenBank/DDBJ whole genome shotgun (WGS) entry which is preliminary data.</text>
</comment>
<comment type="pathway">
    <text evidence="2 12">Carbohydrate degradation; glycolysis; pyruvate from D-glyceraldehyde 3-phosphate: step 2/5.</text>
</comment>
<dbReference type="eggNOG" id="COG0126">
    <property type="taxonomic scope" value="Bacteria"/>
</dbReference>
<comment type="similarity">
    <text evidence="3 12 15">Belongs to the phosphoglycerate kinase family.</text>
</comment>
<keyword evidence="10 12" id="KW-0067">ATP-binding</keyword>
<gene>
    <name evidence="12 16" type="primary">pgk</name>
    <name evidence="16" type="ORF">HMPREF9429_01826</name>
</gene>
<feature type="binding site" evidence="12">
    <location>
        <position position="36"/>
    </location>
    <ligand>
        <name>substrate</name>
    </ligand>
</feature>
<comment type="caution">
    <text evidence="12">Lacks conserved residue(s) required for the propagation of feature annotation.</text>
</comment>
<evidence type="ECO:0000256" key="9">
    <source>
        <dbReference type="ARBA" id="ARBA00022777"/>
    </source>
</evidence>
<dbReference type="PANTHER" id="PTHR11406">
    <property type="entry name" value="PHOSPHOGLYCERATE KINASE"/>
    <property type="match status" value="1"/>
</dbReference>
<dbReference type="HAMAP" id="MF_00145">
    <property type="entry name" value="Phosphoglyc_kinase"/>
    <property type="match status" value="1"/>
</dbReference>
<evidence type="ECO:0000256" key="2">
    <source>
        <dbReference type="ARBA" id="ARBA00004838"/>
    </source>
</evidence>
<dbReference type="PIRSF" id="PIRSF000724">
    <property type="entry name" value="Pgk"/>
    <property type="match status" value="1"/>
</dbReference>
<evidence type="ECO:0000313" key="17">
    <source>
        <dbReference type="Proteomes" id="UP000003195"/>
    </source>
</evidence>
<dbReference type="InterPro" id="IPR001576">
    <property type="entry name" value="Phosphoglycerate_kinase"/>
</dbReference>
<accession>E2ZEC4</accession>
<keyword evidence="17" id="KW-1185">Reference proteome</keyword>
<evidence type="ECO:0000256" key="4">
    <source>
        <dbReference type="ARBA" id="ARBA00011245"/>
    </source>
</evidence>
<comment type="subunit">
    <text evidence="4 12">Monomer.</text>
</comment>
<dbReference type="GO" id="GO:0005524">
    <property type="term" value="F:ATP binding"/>
    <property type="evidence" value="ECO:0007669"/>
    <property type="project" value="UniProtKB-KW"/>
</dbReference>
<dbReference type="PRINTS" id="PR00477">
    <property type="entry name" value="PHGLYCKINASE"/>
</dbReference>
<dbReference type="OrthoDB" id="9808460at2"/>
<feature type="binding site" evidence="12 13">
    <location>
        <begin position="59"/>
        <end position="62"/>
    </location>
    <ligand>
        <name>substrate</name>
    </ligand>
</feature>
<dbReference type="AlphaFoldDB" id="E2ZEC4"/>
<feature type="binding site" evidence="12 14">
    <location>
        <position position="201"/>
    </location>
    <ligand>
        <name>ATP</name>
        <dbReference type="ChEBI" id="CHEBI:30616"/>
    </ligand>
</feature>
<dbReference type="GO" id="GO:0006094">
    <property type="term" value="P:gluconeogenesis"/>
    <property type="evidence" value="ECO:0007669"/>
    <property type="project" value="TreeGrafter"/>
</dbReference>
<dbReference type="RefSeq" id="WP_006943233.1">
    <property type="nucleotide sequence ID" value="NZ_GL538212.1"/>
</dbReference>
<dbReference type="PANTHER" id="PTHR11406:SF23">
    <property type="entry name" value="PHOSPHOGLYCERATE KINASE 1, CHLOROPLASTIC-RELATED"/>
    <property type="match status" value="1"/>
</dbReference>
<feature type="binding site" evidence="12">
    <location>
        <position position="118"/>
    </location>
    <ligand>
        <name>substrate</name>
    </ligand>
</feature>
<dbReference type="FunFam" id="3.40.50.1260:FF:000006">
    <property type="entry name" value="Phosphoglycerate kinase"/>
    <property type="match status" value="1"/>
</dbReference>
<proteinExistence type="inferred from homology"/>
<dbReference type="CDD" id="cd00318">
    <property type="entry name" value="Phosphoglycerate_kinase"/>
    <property type="match status" value="1"/>
</dbReference>
<dbReference type="SUPFAM" id="SSF53748">
    <property type="entry name" value="Phosphoglycerate kinase"/>
    <property type="match status" value="1"/>
</dbReference>
<keyword evidence="8 12" id="KW-0547">Nucleotide-binding</keyword>
<dbReference type="HOGENOM" id="CLU_025427_0_2_9"/>
<dbReference type="InterPro" id="IPR015911">
    <property type="entry name" value="Phosphoglycerate_kinase_CS"/>
</dbReference>
<feature type="binding site" evidence="12 13">
    <location>
        <begin position="20"/>
        <end position="22"/>
    </location>
    <ligand>
        <name>substrate</name>
    </ligand>
</feature>
<dbReference type="GO" id="GO:0004618">
    <property type="term" value="F:phosphoglycerate kinase activity"/>
    <property type="evidence" value="ECO:0007669"/>
    <property type="project" value="UniProtKB-UniRule"/>
</dbReference>
<evidence type="ECO:0000256" key="15">
    <source>
        <dbReference type="RuleBase" id="RU000532"/>
    </source>
</evidence>
<evidence type="ECO:0000313" key="16">
    <source>
        <dbReference type="EMBL" id="EFQ03398.1"/>
    </source>
</evidence>
<evidence type="ECO:0000256" key="7">
    <source>
        <dbReference type="ARBA" id="ARBA00022679"/>
    </source>
</evidence>
<dbReference type="Proteomes" id="UP000003195">
    <property type="component" value="Unassembled WGS sequence"/>
</dbReference>
<organism evidence="16 17">
    <name type="scientific">Megasphaera micronuciformis F0359</name>
    <dbReference type="NCBI Taxonomy" id="706434"/>
    <lineage>
        <taxon>Bacteria</taxon>
        <taxon>Bacillati</taxon>
        <taxon>Bacillota</taxon>
        <taxon>Negativicutes</taxon>
        <taxon>Veillonellales</taxon>
        <taxon>Veillonellaceae</taxon>
        <taxon>Megasphaera</taxon>
    </lineage>
</organism>
<evidence type="ECO:0000256" key="6">
    <source>
        <dbReference type="ARBA" id="ARBA00016471"/>
    </source>
</evidence>
<evidence type="ECO:0000256" key="3">
    <source>
        <dbReference type="ARBA" id="ARBA00008982"/>
    </source>
</evidence>
<keyword evidence="9 12" id="KW-0418">Kinase</keyword>
<keyword evidence="11 12" id="KW-0324">Glycolysis</keyword>
<dbReference type="InterPro" id="IPR015824">
    <property type="entry name" value="Phosphoglycerate_kinase_N"/>
</dbReference>
<feature type="binding site" evidence="12 14">
    <location>
        <position position="323"/>
    </location>
    <ligand>
        <name>ATP</name>
        <dbReference type="ChEBI" id="CHEBI:30616"/>
    </ligand>
</feature>
<dbReference type="EMBL" id="AECS01000049">
    <property type="protein sequence ID" value="EFQ03398.1"/>
    <property type="molecule type" value="Genomic_DNA"/>
</dbReference>
<evidence type="ECO:0000256" key="10">
    <source>
        <dbReference type="ARBA" id="ARBA00022840"/>
    </source>
</evidence>
<evidence type="ECO:0000256" key="8">
    <source>
        <dbReference type="ARBA" id="ARBA00022741"/>
    </source>
</evidence>
<dbReference type="Pfam" id="PF00162">
    <property type="entry name" value="PGK"/>
    <property type="match status" value="1"/>
</dbReference>
<reference evidence="16 17" key="1">
    <citation type="submission" date="2010-08" db="EMBL/GenBank/DDBJ databases">
        <authorList>
            <person name="Weinstock G."/>
            <person name="Sodergren E."/>
            <person name="Clifton S."/>
            <person name="Fulton L."/>
            <person name="Fulton B."/>
            <person name="Courtney L."/>
            <person name="Fronick C."/>
            <person name="Harrison M."/>
            <person name="Strong C."/>
            <person name="Farmer C."/>
            <person name="Delahaunty K."/>
            <person name="Markovic C."/>
            <person name="Hall O."/>
            <person name="Minx P."/>
            <person name="Tomlinson C."/>
            <person name="Mitreva M."/>
            <person name="Hou S."/>
            <person name="Chen J."/>
            <person name="Wollam A."/>
            <person name="Pepin K.H."/>
            <person name="Johnson M."/>
            <person name="Bhonagiri V."/>
            <person name="Zhang X."/>
            <person name="Suruliraj S."/>
            <person name="Warren W."/>
            <person name="Chinwalla A."/>
            <person name="Mardis E.R."/>
            <person name="Wilson R.K."/>
        </authorList>
    </citation>
    <scope>NUCLEOTIDE SEQUENCE [LARGE SCALE GENOMIC DNA]</scope>
    <source>
        <strain evidence="16 17">F0359</strain>
    </source>
</reference>
<evidence type="ECO:0000256" key="14">
    <source>
        <dbReference type="PIRSR" id="PIRSR000724-2"/>
    </source>
</evidence>
<dbReference type="PROSITE" id="PS00111">
    <property type="entry name" value="PGLYCERATE_KINASE"/>
    <property type="match status" value="1"/>
</dbReference>
<evidence type="ECO:0000256" key="13">
    <source>
        <dbReference type="PIRSR" id="PIRSR000724-1"/>
    </source>
</evidence>
<evidence type="ECO:0000256" key="12">
    <source>
        <dbReference type="HAMAP-Rule" id="MF_00145"/>
    </source>
</evidence>
<dbReference type="Gene3D" id="3.40.50.1260">
    <property type="entry name" value="Phosphoglycerate kinase, N-terminal domain"/>
    <property type="match status" value="2"/>
</dbReference>
<comment type="catalytic activity">
    <reaction evidence="1 12 15">
        <text>(2R)-3-phosphoglycerate + ATP = (2R)-3-phospho-glyceroyl phosphate + ADP</text>
        <dbReference type="Rhea" id="RHEA:14801"/>
        <dbReference type="ChEBI" id="CHEBI:30616"/>
        <dbReference type="ChEBI" id="CHEBI:57604"/>
        <dbReference type="ChEBI" id="CHEBI:58272"/>
        <dbReference type="ChEBI" id="CHEBI:456216"/>
        <dbReference type="EC" id="2.7.2.3"/>
    </reaction>
</comment>
<name>E2ZEC4_9FIRM</name>
<dbReference type="GO" id="GO:0006096">
    <property type="term" value="P:glycolytic process"/>
    <property type="evidence" value="ECO:0007669"/>
    <property type="project" value="UniProtKB-UniRule"/>
</dbReference>
<feature type="binding site" evidence="13">
    <location>
        <position position="118"/>
    </location>
    <ligand>
        <name>(2R)-3-phosphoglycerate</name>
        <dbReference type="ChEBI" id="CHEBI:58272"/>
    </ligand>
</feature>
<dbReference type="GO" id="GO:0005829">
    <property type="term" value="C:cytosol"/>
    <property type="evidence" value="ECO:0007669"/>
    <property type="project" value="UniProtKB-ARBA"/>
</dbReference>
<dbReference type="STRING" id="706434.HMPREF9429_01826"/>
<dbReference type="FunFam" id="3.40.50.1260:FF:000003">
    <property type="entry name" value="Phosphoglycerate kinase"/>
    <property type="match status" value="1"/>
</dbReference>
<keyword evidence="7 12" id="KW-0808">Transferase</keyword>